<dbReference type="GO" id="GO:0003810">
    <property type="term" value="F:protein-glutamine gamma-glutamyltransferase activity"/>
    <property type="evidence" value="ECO:0007669"/>
    <property type="project" value="UniProtKB-EC"/>
</dbReference>
<feature type="transmembrane region" description="Helical" evidence="1">
    <location>
        <begin position="207"/>
        <end position="225"/>
    </location>
</feature>
<dbReference type="OrthoDB" id="9804872at2"/>
<feature type="transmembrane region" description="Helical" evidence="1">
    <location>
        <begin position="111"/>
        <end position="133"/>
    </location>
</feature>
<feature type="transmembrane region" description="Helical" evidence="1">
    <location>
        <begin position="74"/>
        <end position="99"/>
    </location>
</feature>
<dbReference type="AlphaFoldDB" id="A0A5C5XSC3"/>
<feature type="transmembrane region" description="Helical" evidence="1">
    <location>
        <begin position="140"/>
        <end position="159"/>
    </location>
</feature>
<comment type="caution">
    <text evidence="3">The sequence shown here is derived from an EMBL/GenBank/DDBJ whole genome shotgun (WGS) entry which is preliminary data.</text>
</comment>
<feature type="transmembrane region" description="Helical" evidence="1">
    <location>
        <begin position="20"/>
        <end position="53"/>
    </location>
</feature>
<evidence type="ECO:0000259" key="2">
    <source>
        <dbReference type="SMART" id="SM00460"/>
    </source>
</evidence>
<proteinExistence type="predicted"/>
<feature type="transmembrane region" description="Helical" evidence="1">
    <location>
        <begin position="618"/>
        <end position="640"/>
    </location>
</feature>
<name>A0A5C5XSC3_9BACT</name>
<evidence type="ECO:0000313" key="3">
    <source>
        <dbReference type="EMBL" id="TWT66146.1"/>
    </source>
</evidence>
<dbReference type="InterPro" id="IPR038765">
    <property type="entry name" value="Papain-like_cys_pep_sf"/>
</dbReference>
<keyword evidence="1" id="KW-1133">Transmembrane helix</keyword>
<dbReference type="PANTHER" id="PTHR42736:SF1">
    <property type="entry name" value="PROTEIN-GLUTAMINE GAMMA-GLUTAMYLTRANSFERASE"/>
    <property type="match status" value="1"/>
</dbReference>
<keyword evidence="1" id="KW-0812">Transmembrane</keyword>
<dbReference type="SMART" id="SM00460">
    <property type="entry name" value="TGc"/>
    <property type="match status" value="1"/>
</dbReference>
<organism evidence="3 4">
    <name type="scientific">Allorhodopirellula solitaria</name>
    <dbReference type="NCBI Taxonomy" id="2527987"/>
    <lineage>
        <taxon>Bacteria</taxon>
        <taxon>Pseudomonadati</taxon>
        <taxon>Planctomycetota</taxon>
        <taxon>Planctomycetia</taxon>
        <taxon>Pirellulales</taxon>
        <taxon>Pirellulaceae</taxon>
        <taxon>Allorhodopirellula</taxon>
    </lineage>
</organism>
<dbReference type="InterPro" id="IPR002931">
    <property type="entry name" value="Transglutaminase-like"/>
</dbReference>
<dbReference type="Gene3D" id="3.10.620.30">
    <property type="match status" value="1"/>
</dbReference>
<keyword evidence="3" id="KW-0808">Transferase</keyword>
<keyword evidence="4" id="KW-1185">Reference proteome</keyword>
<dbReference type="EMBL" id="SJPK01000006">
    <property type="protein sequence ID" value="TWT66146.1"/>
    <property type="molecule type" value="Genomic_DNA"/>
</dbReference>
<sequence>MTSEQTSSSHSLRLDNRVVLGAVILALAAFVGSTFATQTACLAMVVSAFLFGYLGEKWTRSRRARTGSVQATHGFWGGLWRGAALVLAIIGAFVLVILWRMEDRLSETSSLLILAVDMIAHDGIALLCILWAVWPRRGHVTMMVIALVTVLMAVAGGGVSGSRTAQTAVGLVTVIGFVLAAQVIVARQHSRTTSKDDKRLILRSETWPYLLLTLSLFLIVASTLVQVTDTVLPNVQAEVFAQLKDRFESPDTGIALAGGGYVSGGRLGSVQHRMLTNPTGIVLRGYCDNIPGYLRGNVFDSYSQRRWRTRHRWIERNDQGEVLDVHPSRLVVPSGPASVPLRQPGNTRRMRFPLNLAESGSDNRIFAGIMEIQGNPEKGPQTFLPSATMWIEARGERIGVTPHRLISKGLDTSQPWVAGVAMSTEHEILSEDARALMLSVDPAIRDEIARVAQSVCGDAQSPELKARRIAAHFQNNYLYRLQPPRPPRGVDPIIHFLNTKHAAHCELFASASTLMMRTLDVPARYVTGYVMDELSESQGDYLARNRDAHAWVEYYDDGQERWVALESTPGRLYRTLNVIHPELAAGTQGNSLEGGQSAALGWLRAQWGKLVSLRLTDALAITFRTLQLPLLIGLVLWLGWRRRGNRGDAQAAALTNARRVMDRRLRRWGWTRRGSETLHQFAARLESFSDDSGSEEGQQRKAELAQAARWYRRHAVALYGRHANAVSG</sequence>
<feature type="domain" description="Transglutaminase-like" evidence="2">
    <location>
        <begin position="497"/>
        <end position="569"/>
    </location>
</feature>
<evidence type="ECO:0000256" key="1">
    <source>
        <dbReference type="SAM" id="Phobius"/>
    </source>
</evidence>
<reference evidence="3 4" key="1">
    <citation type="submission" date="2019-02" db="EMBL/GenBank/DDBJ databases">
        <title>Deep-cultivation of Planctomycetes and their phenomic and genomic characterization uncovers novel biology.</title>
        <authorList>
            <person name="Wiegand S."/>
            <person name="Jogler M."/>
            <person name="Boedeker C."/>
            <person name="Pinto D."/>
            <person name="Vollmers J."/>
            <person name="Rivas-Marin E."/>
            <person name="Kohn T."/>
            <person name="Peeters S.H."/>
            <person name="Heuer A."/>
            <person name="Rast P."/>
            <person name="Oberbeckmann S."/>
            <person name="Bunk B."/>
            <person name="Jeske O."/>
            <person name="Meyerdierks A."/>
            <person name="Storesund J.E."/>
            <person name="Kallscheuer N."/>
            <person name="Luecker S."/>
            <person name="Lage O.M."/>
            <person name="Pohl T."/>
            <person name="Merkel B.J."/>
            <person name="Hornburger P."/>
            <person name="Mueller R.-W."/>
            <person name="Bruemmer F."/>
            <person name="Labrenz M."/>
            <person name="Spormann A.M."/>
            <person name="Op Den Camp H."/>
            <person name="Overmann J."/>
            <person name="Amann R."/>
            <person name="Jetten M.S.M."/>
            <person name="Mascher T."/>
            <person name="Medema M.H."/>
            <person name="Devos D.P."/>
            <person name="Kaster A.-K."/>
            <person name="Ovreas L."/>
            <person name="Rohde M."/>
            <person name="Galperin M.Y."/>
            <person name="Jogler C."/>
        </authorList>
    </citation>
    <scope>NUCLEOTIDE SEQUENCE [LARGE SCALE GENOMIC DNA]</scope>
    <source>
        <strain evidence="3 4">CA85</strain>
    </source>
</reference>
<feature type="transmembrane region" description="Helical" evidence="1">
    <location>
        <begin position="165"/>
        <end position="186"/>
    </location>
</feature>
<protein>
    <submittedName>
        <fullName evidence="3">Protein-glutamine gamma-glutamyltransferase</fullName>
        <ecNumber evidence="3">2.3.2.13</ecNumber>
    </submittedName>
</protein>
<dbReference type="InterPro" id="IPR052901">
    <property type="entry name" value="Bact_TGase-like"/>
</dbReference>
<evidence type="ECO:0000313" key="4">
    <source>
        <dbReference type="Proteomes" id="UP000318053"/>
    </source>
</evidence>
<gene>
    <name evidence="3" type="primary">tgpA_2</name>
    <name evidence="3" type="ORF">CA85_30100</name>
</gene>
<dbReference type="RefSeq" id="WP_146391956.1">
    <property type="nucleotide sequence ID" value="NZ_SJPK01000006.1"/>
</dbReference>
<dbReference type="Proteomes" id="UP000318053">
    <property type="component" value="Unassembled WGS sequence"/>
</dbReference>
<keyword evidence="3" id="KW-0012">Acyltransferase</keyword>
<dbReference type="SUPFAM" id="SSF54001">
    <property type="entry name" value="Cysteine proteinases"/>
    <property type="match status" value="1"/>
</dbReference>
<accession>A0A5C5XSC3</accession>
<keyword evidence="1" id="KW-0472">Membrane</keyword>
<dbReference type="EC" id="2.3.2.13" evidence="3"/>
<dbReference type="Pfam" id="PF01841">
    <property type="entry name" value="Transglut_core"/>
    <property type="match status" value="1"/>
</dbReference>
<dbReference type="PANTHER" id="PTHR42736">
    <property type="entry name" value="PROTEIN-GLUTAMINE GAMMA-GLUTAMYLTRANSFERASE"/>
    <property type="match status" value="1"/>
</dbReference>